<dbReference type="AlphaFoldDB" id="A0A1I3F7J1"/>
<keyword evidence="5" id="KW-1133">Transmembrane helix</keyword>
<proteinExistence type="predicted"/>
<dbReference type="STRING" id="69895.SAMN05192551_10632"/>
<dbReference type="GO" id="GO:0015031">
    <property type="term" value="P:protein transport"/>
    <property type="evidence" value="ECO:0007669"/>
    <property type="project" value="UniProtKB-KW"/>
</dbReference>
<evidence type="ECO:0000256" key="3">
    <source>
        <dbReference type="ARBA" id="ARBA00022692"/>
    </source>
</evidence>
<dbReference type="RefSeq" id="WP_177208880.1">
    <property type="nucleotide sequence ID" value="NZ_FOQA01000006.1"/>
</dbReference>
<evidence type="ECO:0000313" key="8">
    <source>
        <dbReference type="EMBL" id="SFI07177.1"/>
    </source>
</evidence>
<name>A0A1I3F7J1_9FIRM</name>
<evidence type="ECO:0000256" key="6">
    <source>
        <dbReference type="ARBA" id="ARBA00023010"/>
    </source>
</evidence>
<evidence type="ECO:0000256" key="5">
    <source>
        <dbReference type="ARBA" id="ARBA00022989"/>
    </source>
</evidence>
<comment type="subcellular location">
    <subcellularLocation>
        <location evidence="1">Membrane</location>
        <topology evidence="1">Single-pass membrane protein</topology>
    </subcellularLocation>
</comment>
<evidence type="ECO:0000256" key="4">
    <source>
        <dbReference type="ARBA" id="ARBA00022927"/>
    </source>
</evidence>
<sequence>MEILLVLGLVLLILGPGRFSVLGKSVKKSVKDYKDELKDDDTISRN</sequence>
<reference evidence="9" key="1">
    <citation type="submission" date="2016-10" db="EMBL/GenBank/DDBJ databases">
        <authorList>
            <person name="Varghese N."/>
            <person name="Submissions S."/>
        </authorList>
    </citation>
    <scope>NUCLEOTIDE SEQUENCE [LARGE SCALE GENOMIC DNA]</scope>
    <source>
        <strain evidence="9">Z-7934</strain>
    </source>
</reference>
<evidence type="ECO:0000256" key="7">
    <source>
        <dbReference type="ARBA" id="ARBA00023136"/>
    </source>
</evidence>
<dbReference type="Proteomes" id="UP000199287">
    <property type="component" value="Unassembled WGS sequence"/>
</dbReference>
<evidence type="ECO:0000256" key="2">
    <source>
        <dbReference type="ARBA" id="ARBA00022448"/>
    </source>
</evidence>
<organism evidence="8 9">
    <name type="scientific">Tindallia magadiensis</name>
    <dbReference type="NCBI Taxonomy" id="69895"/>
    <lineage>
        <taxon>Bacteria</taxon>
        <taxon>Bacillati</taxon>
        <taxon>Bacillota</taxon>
        <taxon>Clostridia</taxon>
        <taxon>Peptostreptococcales</taxon>
        <taxon>Tindalliaceae</taxon>
        <taxon>Tindallia</taxon>
    </lineage>
</organism>
<protein>
    <submittedName>
        <fullName evidence="8">Sec-independent protein translocase protein TatA</fullName>
    </submittedName>
</protein>
<keyword evidence="9" id="KW-1185">Reference proteome</keyword>
<gene>
    <name evidence="8" type="ORF">SAMN05192551_10632</name>
</gene>
<keyword evidence="6" id="KW-0811">Translocation</keyword>
<evidence type="ECO:0000256" key="1">
    <source>
        <dbReference type="ARBA" id="ARBA00004167"/>
    </source>
</evidence>
<dbReference type="EMBL" id="FOQA01000006">
    <property type="protein sequence ID" value="SFI07177.1"/>
    <property type="molecule type" value="Genomic_DNA"/>
</dbReference>
<keyword evidence="2" id="KW-0813">Transport</keyword>
<dbReference type="GO" id="GO:0016020">
    <property type="term" value="C:membrane"/>
    <property type="evidence" value="ECO:0007669"/>
    <property type="project" value="UniProtKB-ARBA"/>
</dbReference>
<dbReference type="InterPro" id="IPR003369">
    <property type="entry name" value="TatA/B/E"/>
</dbReference>
<keyword evidence="3" id="KW-0812">Transmembrane</keyword>
<dbReference type="Gene3D" id="1.20.5.3310">
    <property type="match status" value="1"/>
</dbReference>
<evidence type="ECO:0000313" key="9">
    <source>
        <dbReference type="Proteomes" id="UP000199287"/>
    </source>
</evidence>
<dbReference type="Pfam" id="PF02416">
    <property type="entry name" value="TatA_B_E"/>
    <property type="match status" value="1"/>
</dbReference>
<keyword evidence="4" id="KW-0653">Protein transport</keyword>
<accession>A0A1I3F7J1</accession>
<keyword evidence="7" id="KW-0472">Membrane</keyword>